<reference evidence="1 2" key="1">
    <citation type="submission" date="2023-03" db="EMBL/GenBank/DDBJ databases">
        <title>WGS of Gossypium arboreum.</title>
        <authorList>
            <person name="Yu D."/>
        </authorList>
    </citation>
    <scope>NUCLEOTIDE SEQUENCE [LARGE SCALE GENOMIC DNA]</scope>
    <source>
        <tissue evidence="1">Leaf</tissue>
    </source>
</reference>
<dbReference type="EMBL" id="JARKNE010000007">
    <property type="protein sequence ID" value="KAK5819404.1"/>
    <property type="molecule type" value="Genomic_DNA"/>
</dbReference>
<dbReference type="Proteomes" id="UP001358586">
    <property type="component" value="Chromosome 7"/>
</dbReference>
<comment type="caution">
    <text evidence="1">The sequence shown here is derived from an EMBL/GenBank/DDBJ whole genome shotgun (WGS) entry which is preliminary data.</text>
</comment>
<gene>
    <name evidence="1" type="ORF">PVK06_024403</name>
</gene>
<protein>
    <submittedName>
        <fullName evidence="1">Uncharacterized protein</fullName>
    </submittedName>
</protein>
<evidence type="ECO:0000313" key="1">
    <source>
        <dbReference type="EMBL" id="KAK5819404.1"/>
    </source>
</evidence>
<accession>A0ABR0PE81</accession>
<proteinExistence type="predicted"/>
<sequence>MATLIPSNGRVLHTATPSSDTRSCFTHGQLHGQVDAHVVSIEYFFGFRWNSIFYVLGTHLSNIAKPKPKVKGMQRFTYQPNKELGIAAMMIEREIKIR</sequence>
<organism evidence="1 2">
    <name type="scientific">Gossypium arboreum</name>
    <name type="common">Tree cotton</name>
    <name type="synonym">Gossypium nanking</name>
    <dbReference type="NCBI Taxonomy" id="29729"/>
    <lineage>
        <taxon>Eukaryota</taxon>
        <taxon>Viridiplantae</taxon>
        <taxon>Streptophyta</taxon>
        <taxon>Embryophyta</taxon>
        <taxon>Tracheophyta</taxon>
        <taxon>Spermatophyta</taxon>
        <taxon>Magnoliopsida</taxon>
        <taxon>eudicotyledons</taxon>
        <taxon>Gunneridae</taxon>
        <taxon>Pentapetalae</taxon>
        <taxon>rosids</taxon>
        <taxon>malvids</taxon>
        <taxon>Malvales</taxon>
        <taxon>Malvaceae</taxon>
        <taxon>Malvoideae</taxon>
        <taxon>Gossypium</taxon>
    </lineage>
</organism>
<keyword evidence="2" id="KW-1185">Reference proteome</keyword>
<name>A0ABR0PE81_GOSAR</name>
<evidence type="ECO:0000313" key="2">
    <source>
        <dbReference type="Proteomes" id="UP001358586"/>
    </source>
</evidence>